<comment type="caution">
    <text evidence="2">The sequence shown here is derived from an EMBL/GenBank/DDBJ whole genome shotgun (WGS) entry which is preliminary data.</text>
</comment>
<evidence type="ECO:0000313" key="3">
    <source>
        <dbReference type="Proteomes" id="UP000321514"/>
    </source>
</evidence>
<dbReference type="Gene3D" id="2.60.40.10">
    <property type="entry name" value="Immunoglobulins"/>
    <property type="match status" value="3"/>
</dbReference>
<dbReference type="Proteomes" id="UP000321514">
    <property type="component" value="Unassembled WGS sequence"/>
</dbReference>
<dbReference type="Pfam" id="PF00041">
    <property type="entry name" value="fn3"/>
    <property type="match status" value="2"/>
</dbReference>
<reference evidence="2 3" key="1">
    <citation type="submission" date="2019-07" db="EMBL/GenBank/DDBJ databases">
        <title>Whole genome shotgun sequence of Myxococcus fulvus NBRC 100333.</title>
        <authorList>
            <person name="Hosoyama A."/>
            <person name="Uohara A."/>
            <person name="Ohji S."/>
            <person name="Ichikawa N."/>
        </authorList>
    </citation>
    <scope>NUCLEOTIDE SEQUENCE [LARGE SCALE GENOMIC DNA]</scope>
    <source>
        <strain evidence="2 3">NBRC 100333</strain>
    </source>
</reference>
<dbReference type="InterPro" id="IPR036116">
    <property type="entry name" value="FN3_sf"/>
</dbReference>
<dbReference type="PANTHER" id="PTHR46957">
    <property type="entry name" value="CYTOKINE RECEPTOR"/>
    <property type="match status" value="1"/>
</dbReference>
<dbReference type="SMART" id="SM00060">
    <property type="entry name" value="FN3"/>
    <property type="match status" value="3"/>
</dbReference>
<feature type="domain" description="Fibronectin type-III" evidence="1">
    <location>
        <begin position="472"/>
        <end position="553"/>
    </location>
</feature>
<dbReference type="InterPro" id="IPR003961">
    <property type="entry name" value="FN3_dom"/>
</dbReference>
<feature type="domain" description="Fibronectin type-III" evidence="1">
    <location>
        <begin position="300"/>
        <end position="385"/>
    </location>
</feature>
<evidence type="ECO:0000313" key="2">
    <source>
        <dbReference type="EMBL" id="GEN12447.1"/>
    </source>
</evidence>
<sequence length="553" mass="58415">MGSPPRLPSILSGNTCVTYTRAFHTPPRRESLTGAILLQEHIMNRCLGILCAALLLSSTLGSGVAKASPTFPYPWPDYSVVPVLFVPTDWSVSSAEVQAEATAINNAMADIQRFYATYNNGATFVLNPVQVVQANGAKEAYGISWGPGNIYDDGVITITGNMEGAVMAELHSRGYPTPPAQNQSGYVTMIFFKGAGGFAGGRGYTAGNGGQAIVGDWAIDSLQGHVAEGAYWWSGQRKQTGAVAHELGHGFGLPHPDSVGWGMETSVMGFWWDYPTIGLNDYDRNFLATNKSAFFTVPAAPTGQTATALNGTSIRVNWTDRSSNETGFQLTNGVTTVSLGANTTTYTWAGLSPNTYMCFAIRAYSATGTSPWTPWACTTTPTVPAAPTNQTATAISGTSIRVNWTDTSGNETGFQLTNGVTTVSLGANTTTHTWAGLSPNTYMCFAIRSLNAAGASAWTPWACTTTPTVPAMPTNQTATALNSSSIRVNWTDTSGNETGFQLTNGVTTLNLGANTTTYTWGGLSSGTYMCFAIRSQNVAGASAWTPWACTTTP</sequence>
<gene>
    <name evidence="2" type="ORF">MFU01_74840</name>
</gene>
<dbReference type="InterPro" id="IPR050713">
    <property type="entry name" value="RTP_Phos/Ushers"/>
</dbReference>
<dbReference type="SUPFAM" id="SSF49265">
    <property type="entry name" value="Fibronectin type III"/>
    <property type="match status" value="2"/>
</dbReference>
<organism evidence="2 3">
    <name type="scientific">Myxococcus fulvus</name>
    <dbReference type="NCBI Taxonomy" id="33"/>
    <lineage>
        <taxon>Bacteria</taxon>
        <taxon>Pseudomonadati</taxon>
        <taxon>Myxococcota</taxon>
        <taxon>Myxococcia</taxon>
        <taxon>Myxococcales</taxon>
        <taxon>Cystobacterineae</taxon>
        <taxon>Myxococcaceae</taxon>
        <taxon>Myxococcus</taxon>
    </lineage>
</organism>
<dbReference type="PROSITE" id="PS50853">
    <property type="entry name" value="FN3"/>
    <property type="match status" value="3"/>
</dbReference>
<accession>A0A511TE53</accession>
<proteinExistence type="predicted"/>
<dbReference type="GO" id="GO:0016020">
    <property type="term" value="C:membrane"/>
    <property type="evidence" value="ECO:0007669"/>
    <property type="project" value="UniProtKB-SubCell"/>
</dbReference>
<name>A0A511TE53_MYXFU</name>
<evidence type="ECO:0000259" key="1">
    <source>
        <dbReference type="PROSITE" id="PS50853"/>
    </source>
</evidence>
<protein>
    <recommendedName>
        <fullName evidence="1">Fibronectin type-III domain-containing protein</fullName>
    </recommendedName>
</protein>
<dbReference type="InterPro" id="IPR013783">
    <property type="entry name" value="Ig-like_fold"/>
</dbReference>
<dbReference type="PANTHER" id="PTHR46957:SF3">
    <property type="entry name" value="CYTOKINE RECEPTOR"/>
    <property type="match status" value="1"/>
</dbReference>
<feature type="domain" description="Fibronectin type-III" evidence="1">
    <location>
        <begin position="386"/>
        <end position="471"/>
    </location>
</feature>
<dbReference type="CDD" id="cd00063">
    <property type="entry name" value="FN3"/>
    <property type="match status" value="3"/>
</dbReference>
<dbReference type="SUPFAM" id="SSF55486">
    <property type="entry name" value="Metalloproteases ('zincins'), catalytic domain"/>
    <property type="match status" value="1"/>
</dbReference>
<dbReference type="EMBL" id="BJXR01000062">
    <property type="protein sequence ID" value="GEN12447.1"/>
    <property type="molecule type" value="Genomic_DNA"/>
</dbReference>
<dbReference type="AlphaFoldDB" id="A0A511TE53"/>